<name>A0ABQ6H4W5_9GAMM</name>
<comment type="caution">
    <text evidence="4">The sequence shown here is derived from an EMBL/GenBank/DDBJ whole genome shotgun (WGS) entry which is preliminary data.</text>
</comment>
<protein>
    <submittedName>
        <fullName evidence="4">TetR family transcriptional regulator</fullName>
    </submittedName>
</protein>
<dbReference type="PANTHER" id="PTHR30055">
    <property type="entry name" value="HTH-TYPE TRANSCRIPTIONAL REGULATOR RUTR"/>
    <property type="match status" value="1"/>
</dbReference>
<organism evidence="4 5">
    <name type="scientific">Thalassotalea eurytherma</name>
    <dbReference type="NCBI Taxonomy" id="1144278"/>
    <lineage>
        <taxon>Bacteria</taxon>
        <taxon>Pseudomonadati</taxon>
        <taxon>Pseudomonadota</taxon>
        <taxon>Gammaproteobacteria</taxon>
        <taxon>Alteromonadales</taxon>
        <taxon>Colwelliaceae</taxon>
        <taxon>Thalassotalea</taxon>
    </lineage>
</organism>
<dbReference type="Pfam" id="PF17939">
    <property type="entry name" value="TetR_C_30"/>
    <property type="match status" value="1"/>
</dbReference>
<dbReference type="InterPro" id="IPR001647">
    <property type="entry name" value="HTH_TetR"/>
</dbReference>
<dbReference type="SUPFAM" id="SSF48498">
    <property type="entry name" value="Tetracyclin repressor-like, C-terminal domain"/>
    <property type="match status" value="1"/>
</dbReference>
<reference evidence="4 5" key="1">
    <citation type="submission" date="2023-03" db="EMBL/GenBank/DDBJ databases">
        <title>Draft genome sequence of Thalassotalea eurytherma JCM 18482T.</title>
        <authorList>
            <person name="Sawabe T."/>
        </authorList>
    </citation>
    <scope>NUCLEOTIDE SEQUENCE [LARGE SCALE GENOMIC DNA]</scope>
    <source>
        <strain evidence="4 5">JCM 18482</strain>
    </source>
</reference>
<dbReference type="EMBL" id="BSSU01000013">
    <property type="protein sequence ID" value="GLX83178.1"/>
    <property type="molecule type" value="Genomic_DNA"/>
</dbReference>
<gene>
    <name evidence="4" type="primary">psrA</name>
    <name evidence="4" type="ORF">theurythT_26300</name>
</gene>
<evidence type="ECO:0000256" key="2">
    <source>
        <dbReference type="PROSITE-ProRule" id="PRU00335"/>
    </source>
</evidence>
<evidence type="ECO:0000259" key="3">
    <source>
        <dbReference type="PROSITE" id="PS50977"/>
    </source>
</evidence>
<dbReference type="InterPro" id="IPR009057">
    <property type="entry name" value="Homeodomain-like_sf"/>
</dbReference>
<feature type="DNA-binding region" description="H-T-H motif" evidence="2">
    <location>
        <begin position="24"/>
        <end position="43"/>
    </location>
</feature>
<dbReference type="Pfam" id="PF00440">
    <property type="entry name" value="TetR_N"/>
    <property type="match status" value="1"/>
</dbReference>
<dbReference type="PROSITE" id="PS01081">
    <property type="entry name" value="HTH_TETR_1"/>
    <property type="match status" value="1"/>
</dbReference>
<evidence type="ECO:0000313" key="5">
    <source>
        <dbReference type="Proteomes" id="UP001157133"/>
    </source>
</evidence>
<dbReference type="PANTHER" id="PTHR30055:SF235">
    <property type="entry name" value="TRANSCRIPTIONAL REGULATORY PROTEIN"/>
    <property type="match status" value="1"/>
</dbReference>
<dbReference type="InterPro" id="IPR036271">
    <property type="entry name" value="Tet_transcr_reg_TetR-rel_C_sf"/>
</dbReference>
<keyword evidence="5" id="KW-1185">Reference proteome</keyword>
<evidence type="ECO:0000313" key="4">
    <source>
        <dbReference type="EMBL" id="GLX83178.1"/>
    </source>
</evidence>
<dbReference type="PROSITE" id="PS50977">
    <property type="entry name" value="HTH_TETR_2"/>
    <property type="match status" value="1"/>
</dbReference>
<dbReference type="InterPro" id="IPR050109">
    <property type="entry name" value="HTH-type_TetR-like_transc_reg"/>
</dbReference>
<keyword evidence="1 2" id="KW-0238">DNA-binding</keyword>
<sequence>MSTKDKILDAAEKLFSDNGFNGTSLREITSLAEVNLAAVNYHFGSKKELIKAVMSRYMNELSPRLISTLESVQAKDKPTLTEVFSAFVEPLLALNQFRDNGTSIFLQLLGRGYTDSQGFLRWFLTTKYPQVIEHFIAAVQKAYPELEPEEMFWRLHFTMGTVVFTMSSSDALIDIAKSDYEHSVRIEDVIDKLIPYVAAGVGAPLQDIRQ</sequence>
<dbReference type="InterPro" id="IPR041586">
    <property type="entry name" value="PsrA_TetR_C"/>
</dbReference>
<dbReference type="PRINTS" id="PR00455">
    <property type="entry name" value="HTHTETR"/>
</dbReference>
<dbReference type="RefSeq" id="WP_284208583.1">
    <property type="nucleotide sequence ID" value="NZ_BSSU01000013.1"/>
</dbReference>
<dbReference type="SUPFAM" id="SSF46689">
    <property type="entry name" value="Homeodomain-like"/>
    <property type="match status" value="1"/>
</dbReference>
<evidence type="ECO:0000256" key="1">
    <source>
        <dbReference type="ARBA" id="ARBA00023125"/>
    </source>
</evidence>
<dbReference type="InterPro" id="IPR023772">
    <property type="entry name" value="DNA-bd_HTH_TetR-type_CS"/>
</dbReference>
<dbReference type="Proteomes" id="UP001157133">
    <property type="component" value="Unassembled WGS sequence"/>
</dbReference>
<accession>A0ABQ6H4W5</accession>
<feature type="domain" description="HTH tetR-type" evidence="3">
    <location>
        <begin position="1"/>
        <end position="61"/>
    </location>
</feature>
<proteinExistence type="predicted"/>
<dbReference type="Gene3D" id="1.10.357.10">
    <property type="entry name" value="Tetracycline Repressor, domain 2"/>
    <property type="match status" value="1"/>
</dbReference>